<dbReference type="InterPro" id="IPR016786">
    <property type="entry name" value="YdeI_bac"/>
</dbReference>
<name>A0A4V1KNU1_9FLAO</name>
<dbReference type="PIRSF" id="PIRSF021308">
    <property type="entry name" value="UCP021308"/>
    <property type="match status" value="1"/>
</dbReference>
<keyword evidence="3" id="KW-1185">Reference proteome</keyword>
<proteinExistence type="predicted"/>
<dbReference type="Gene3D" id="3.40.5.90">
    <property type="entry name" value="CDGSH iron-sulfur domain, mitoNEET-type"/>
    <property type="match status" value="1"/>
</dbReference>
<dbReference type="SUPFAM" id="SSF159888">
    <property type="entry name" value="YdhG-like"/>
    <property type="match status" value="1"/>
</dbReference>
<reference evidence="2 3" key="1">
    <citation type="submission" date="2018-07" db="EMBL/GenBank/DDBJ databases">
        <title>Leeuwenhoekiella genomics.</title>
        <authorList>
            <person name="Tahon G."/>
            <person name="Willems A."/>
        </authorList>
    </citation>
    <scope>NUCLEOTIDE SEQUENCE [LARGE SCALE GENOMIC DNA]</scope>
    <source>
        <strain evidence="2 3">LMG 29608</strain>
    </source>
</reference>
<comment type="caution">
    <text evidence="2">The sequence shown here is derived from an EMBL/GenBank/DDBJ whole genome shotgun (WGS) entry which is preliminary data.</text>
</comment>
<evidence type="ECO:0000259" key="1">
    <source>
        <dbReference type="Pfam" id="PF08818"/>
    </source>
</evidence>
<dbReference type="AlphaFoldDB" id="A0A4V1KNU1"/>
<organism evidence="2 3">
    <name type="scientific">Leeuwenhoekiella polynyae</name>
    <dbReference type="NCBI Taxonomy" id="1550906"/>
    <lineage>
        <taxon>Bacteria</taxon>
        <taxon>Pseudomonadati</taxon>
        <taxon>Bacteroidota</taxon>
        <taxon>Flavobacteriia</taxon>
        <taxon>Flavobacteriales</taxon>
        <taxon>Flavobacteriaceae</taxon>
        <taxon>Leeuwenhoekiella</taxon>
    </lineage>
</organism>
<accession>A0A4V1KNU1</accession>
<dbReference type="Gene3D" id="3.90.1150.200">
    <property type="match status" value="1"/>
</dbReference>
<dbReference type="InterPro" id="IPR014922">
    <property type="entry name" value="YdhG-like"/>
</dbReference>
<dbReference type="RefSeq" id="WP_128767125.1">
    <property type="nucleotide sequence ID" value="NZ_JBHUOO010000017.1"/>
</dbReference>
<gene>
    <name evidence="2" type="ORF">DSM02_3942</name>
</gene>
<dbReference type="Proteomes" id="UP000289859">
    <property type="component" value="Unassembled WGS sequence"/>
</dbReference>
<dbReference type="InterPro" id="IPR042216">
    <property type="entry name" value="MitoNEET_CISD"/>
</dbReference>
<sequence length="211" mass="24331">MNAGVEDFYAKKTHWQTALNTLRKIILRSQLTETFKWRNPCYTIDDKNILIVSQFKAYCAVSFFKGALLQDKAGLLQKPGADSQAIRLLKYTNETEVFEQEQLILTYIQEAVDLERSGTKLEFKQIKAYDIPEEFQEFLDRDDQLKFAFNTLTPGRQKGYLLHFNAAKQAKTRVSRIQKYIPRILSGKGIYDCTCGKSKRLPSCDGSHKNL</sequence>
<dbReference type="EMBL" id="QOVK01000032">
    <property type="protein sequence ID" value="RXG12096.1"/>
    <property type="molecule type" value="Genomic_DNA"/>
</dbReference>
<dbReference type="Pfam" id="PF13376">
    <property type="entry name" value="OmdA"/>
    <property type="match status" value="1"/>
</dbReference>
<feature type="domain" description="YdhG-like" evidence="1">
    <location>
        <begin position="15"/>
        <end position="112"/>
    </location>
</feature>
<evidence type="ECO:0000313" key="2">
    <source>
        <dbReference type="EMBL" id="RXG12096.1"/>
    </source>
</evidence>
<dbReference type="OrthoDB" id="214150at2"/>
<protein>
    <recommendedName>
        <fullName evidence="1">YdhG-like domain-containing protein</fullName>
    </recommendedName>
</protein>
<dbReference type="Pfam" id="PF08818">
    <property type="entry name" value="DUF1801"/>
    <property type="match status" value="1"/>
</dbReference>
<evidence type="ECO:0000313" key="3">
    <source>
        <dbReference type="Proteomes" id="UP000289859"/>
    </source>
</evidence>